<dbReference type="HOGENOM" id="CLU_121413_0_0_9"/>
<evidence type="ECO:0008006" key="3">
    <source>
        <dbReference type="Google" id="ProtNLM"/>
    </source>
</evidence>
<dbReference type="SUPFAM" id="SSF158397">
    <property type="entry name" value="TM1646-like"/>
    <property type="match status" value="1"/>
</dbReference>
<dbReference type="KEGG" id="blr:BRLA_c000530"/>
<keyword evidence="2" id="KW-1185">Reference proteome</keyword>
<sequence length="147" mass="17190">MKIDNGIRPTFEVKGIGQRRDVSVEKMNFRDMVKGEGQRLNEERLQLLLTEIDKHGDILARSRNVRDYYSYRNLIKRFMEEAVRFGITLDERKGTNRRGRGRIHKIIKEIDAELLALADDLLSEQAPLIDMLARIGEIRGMLINLYF</sequence>
<name>A0A075QZV3_BRELA</name>
<dbReference type="STRING" id="1042163.BRLA_c000530"/>
<protein>
    <recommendedName>
        <fullName evidence="3">DUF327 family protein</fullName>
    </recommendedName>
</protein>
<dbReference type="Gene3D" id="1.20.120.490">
    <property type="entry name" value="Hypothetical protein TM1646-like domain"/>
    <property type="match status" value="1"/>
</dbReference>
<accession>A0A075QZV3</accession>
<dbReference type="EMBL" id="CP007806">
    <property type="protein sequence ID" value="AIG24468.1"/>
    <property type="molecule type" value="Genomic_DNA"/>
</dbReference>
<dbReference type="InterPro" id="IPR005585">
    <property type="entry name" value="DUF327"/>
</dbReference>
<reference evidence="1 2" key="1">
    <citation type="journal article" date="2011" name="J. Bacteriol.">
        <title>Genome sequence of Brevibacillus laterosporus LMG 15441, a pathogen of invertebrates.</title>
        <authorList>
            <person name="Djukic M."/>
            <person name="Poehlein A."/>
            <person name="Thurmer A."/>
            <person name="Daniel R."/>
        </authorList>
    </citation>
    <scope>NUCLEOTIDE SEQUENCE [LARGE SCALE GENOMIC DNA]</scope>
    <source>
        <strain evidence="1 2">LMG 15441</strain>
    </source>
</reference>
<gene>
    <name evidence="1" type="ORF">BRLA_c000530</name>
</gene>
<organism evidence="1 2">
    <name type="scientific">Brevibacillus laterosporus LMG 15441</name>
    <dbReference type="NCBI Taxonomy" id="1042163"/>
    <lineage>
        <taxon>Bacteria</taxon>
        <taxon>Bacillati</taxon>
        <taxon>Bacillota</taxon>
        <taxon>Bacilli</taxon>
        <taxon>Bacillales</taxon>
        <taxon>Paenibacillaceae</taxon>
        <taxon>Brevibacillus</taxon>
    </lineage>
</organism>
<proteinExistence type="predicted"/>
<dbReference type="AlphaFoldDB" id="A0A075QZV3"/>
<dbReference type="RefSeq" id="WP_022586612.1">
    <property type="nucleotide sequence ID" value="NZ_CP007806.1"/>
</dbReference>
<evidence type="ECO:0000313" key="1">
    <source>
        <dbReference type="EMBL" id="AIG24468.1"/>
    </source>
</evidence>
<dbReference type="Pfam" id="PF03885">
    <property type="entry name" value="DUF327"/>
    <property type="match status" value="1"/>
</dbReference>
<dbReference type="eggNOG" id="COG1728">
    <property type="taxonomic scope" value="Bacteria"/>
</dbReference>
<dbReference type="InterPro" id="IPR024042">
    <property type="entry name" value="TM1646-like_dom_sf"/>
</dbReference>
<dbReference type="Proteomes" id="UP000005850">
    <property type="component" value="Chromosome"/>
</dbReference>
<evidence type="ECO:0000313" key="2">
    <source>
        <dbReference type="Proteomes" id="UP000005850"/>
    </source>
</evidence>